<feature type="region of interest" description="Disordered" evidence="1">
    <location>
        <begin position="93"/>
        <end position="112"/>
    </location>
</feature>
<dbReference type="Pfam" id="PF05013">
    <property type="entry name" value="FGase"/>
    <property type="match status" value="1"/>
</dbReference>
<dbReference type="EMBL" id="QFBC01000002">
    <property type="protein sequence ID" value="PWE57324.1"/>
    <property type="molecule type" value="Genomic_DNA"/>
</dbReference>
<dbReference type="GO" id="GO:0016787">
    <property type="term" value="F:hydrolase activity"/>
    <property type="evidence" value="ECO:0007669"/>
    <property type="project" value="UniProtKB-KW"/>
</dbReference>
<dbReference type="Proteomes" id="UP000245252">
    <property type="component" value="Unassembled WGS sequence"/>
</dbReference>
<keyword evidence="3" id="KW-1185">Reference proteome</keyword>
<gene>
    <name evidence="2" type="ORF">DEM27_06730</name>
</gene>
<evidence type="ECO:0000313" key="3">
    <source>
        <dbReference type="Proteomes" id="UP000245252"/>
    </source>
</evidence>
<dbReference type="PIRSF" id="PIRSF029730">
    <property type="entry name" value="UCP029730"/>
    <property type="match status" value="1"/>
</dbReference>
<organism evidence="2 3">
    <name type="scientific">Metarhizobium album</name>
    <dbReference type="NCBI Taxonomy" id="2182425"/>
    <lineage>
        <taxon>Bacteria</taxon>
        <taxon>Pseudomonadati</taxon>
        <taxon>Pseudomonadota</taxon>
        <taxon>Alphaproteobacteria</taxon>
        <taxon>Hyphomicrobiales</taxon>
        <taxon>Rhizobiaceae</taxon>
        <taxon>Metarhizobium</taxon>
    </lineage>
</organism>
<evidence type="ECO:0000313" key="2">
    <source>
        <dbReference type="EMBL" id="PWE57324.1"/>
    </source>
</evidence>
<dbReference type="InterPro" id="IPR007709">
    <property type="entry name" value="N-FG_amidohydro"/>
</dbReference>
<protein>
    <submittedName>
        <fullName evidence="2">N-formylglutamate amidohydrolase</fullName>
    </submittedName>
</protein>
<evidence type="ECO:0000256" key="1">
    <source>
        <dbReference type="SAM" id="MobiDB-lite"/>
    </source>
</evidence>
<sequence length="248" mass="27616">MTAAATPDWPAPVEVLNAAGTNDIVLTCEHASNHIPAEYAGLGLAPHELTRHIAWDIGVAAVTRELARRLDAPAFLGTYSRLLIDLNRPVDSPTSIPARSEATDIPGNIGIDDTEKNRRIERMFTPFHERIETLLDAREKQGRKSRIVGIHSFTPVFHGVQRPWHVGILYGQSKDYAEALMTELRRDPTLVVDGNVPYIIDRLEDYAIPVHGEDRGYPAVLVEVRQDLLLTDDGVQEWTDRLYAALTA</sequence>
<keyword evidence="2" id="KW-0378">Hydrolase</keyword>
<dbReference type="OrthoDB" id="9815326at2"/>
<comment type="caution">
    <text evidence="2">The sequence shown here is derived from an EMBL/GenBank/DDBJ whole genome shotgun (WGS) entry which is preliminary data.</text>
</comment>
<dbReference type="Gene3D" id="3.40.630.40">
    <property type="entry name" value="Zn-dependent exopeptidases"/>
    <property type="match status" value="1"/>
</dbReference>
<name>A0A2U2DVI9_9HYPH</name>
<proteinExistence type="predicted"/>
<dbReference type="AlphaFoldDB" id="A0A2U2DVI9"/>
<accession>A0A2U2DVI9</accession>
<dbReference type="InterPro" id="IPR011227">
    <property type="entry name" value="UCP029730"/>
</dbReference>
<dbReference type="RefSeq" id="WP_109457428.1">
    <property type="nucleotide sequence ID" value="NZ_QFBC01000002.1"/>
</dbReference>
<reference evidence="2 3" key="1">
    <citation type="submission" date="2018-05" db="EMBL/GenBank/DDBJ databases">
        <title>The draft genome of strain NS-104.</title>
        <authorList>
            <person name="Hang P."/>
            <person name="Jiang J."/>
        </authorList>
    </citation>
    <scope>NUCLEOTIDE SEQUENCE [LARGE SCALE GENOMIC DNA]</scope>
    <source>
        <strain evidence="2 3">NS-104</strain>
    </source>
</reference>
<dbReference type="SUPFAM" id="SSF53187">
    <property type="entry name" value="Zn-dependent exopeptidases"/>
    <property type="match status" value="1"/>
</dbReference>